<accession>A0A1S8X2R9</accession>
<dbReference type="AlphaFoldDB" id="A0A1S8X2R9"/>
<evidence type="ECO:0000313" key="1">
    <source>
        <dbReference type="EMBL" id="OON21024.1"/>
    </source>
</evidence>
<reference evidence="1 2" key="1">
    <citation type="submission" date="2015-03" db="EMBL/GenBank/DDBJ databases">
        <title>Draft genome of the nematode, Opisthorchis viverrini.</title>
        <authorList>
            <person name="Mitreva M."/>
        </authorList>
    </citation>
    <scope>NUCLEOTIDE SEQUENCE [LARGE SCALE GENOMIC DNA]</scope>
    <source>
        <strain evidence="1">Khon Kaen</strain>
    </source>
</reference>
<evidence type="ECO:0000313" key="2">
    <source>
        <dbReference type="Proteomes" id="UP000243686"/>
    </source>
</evidence>
<organism evidence="1 2">
    <name type="scientific">Opisthorchis viverrini</name>
    <name type="common">Southeast Asian liver fluke</name>
    <dbReference type="NCBI Taxonomy" id="6198"/>
    <lineage>
        <taxon>Eukaryota</taxon>
        <taxon>Metazoa</taxon>
        <taxon>Spiralia</taxon>
        <taxon>Lophotrochozoa</taxon>
        <taxon>Platyhelminthes</taxon>
        <taxon>Trematoda</taxon>
        <taxon>Digenea</taxon>
        <taxon>Opisthorchiida</taxon>
        <taxon>Opisthorchiata</taxon>
        <taxon>Opisthorchiidae</taxon>
        <taxon>Opisthorchis</taxon>
    </lineage>
</organism>
<keyword evidence="2" id="KW-1185">Reference proteome</keyword>
<dbReference type="Proteomes" id="UP000243686">
    <property type="component" value="Unassembled WGS sequence"/>
</dbReference>
<proteinExistence type="predicted"/>
<protein>
    <submittedName>
        <fullName evidence="1">Uncharacterized protein</fullName>
    </submittedName>
</protein>
<sequence length="64" mass="7102">MFLSLVIGQNFDNVASLEDLVEFVGTTADLVAIHIPSEDEEGGMHAIFVGRQRIRINKVTRDES</sequence>
<name>A0A1S8X2R9_OPIVI</name>
<gene>
    <name evidence="1" type="ORF">X801_03083</name>
</gene>
<dbReference type="EMBL" id="KV892320">
    <property type="protein sequence ID" value="OON21024.1"/>
    <property type="molecule type" value="Genomic_DNA"/>
</dbReference>